<dbReference type="KEGG" id="prz:GZH47_24745"/>
<evidence type="ECO:0008006" key="4">
    <source>
        <dbReference type="Google" id="ProtNLM"/>
    </source>
</evidence>
<feature type="chain" id="PRO_5038393890" description="Lipoprotein" evidence="1">
    <location>
        <begin position="21"/>
        <end position="213"/>
    </location>
</feature>
<protein>
    <recommendedName>
        <fullName evidence="4">Lipoprotein</fullName>
    </recommendedName>
</protein>
<reference evidence="2 3" key="1">
    <citation type="submission" date="2020-02" db="EMBL/GenBank/DDBJ databases">
        <title>Paenibacillus sp. nov., isolated from rhizosphere soil of tomato.</title>
        <authorList>
            <person name="Weon H.-Y."/>
            <person name="Lee S.A."/>
        </authorList>
    </citation>
    <scope>NUCLEOTIDE SEQUENCE [LARGE SCALE GENOMIC DNA]</scope>
    <source>
        <strain evidence="2 3">14171R-81</strain>
    </source>
</reference>
<sequence length="213" mass="24475">MKKSVLILTALVMVSMISGCFENDNSRDEEKSITSLQAAAEEQVEVPQTNPNNIDVTKKKNRKFSYLEQLPLAKQEALISYIADKDLSHLYDFTPEEMVLAYLYGISIGDPDFIYTITYNGGKLPDPDEFRQDYFKYEMNDDAETALKYRFYDSIKVDDSTAKENNVTVLITVSVESFTHSLALGLQKEDRIWKLDVYHLMELNKNKTTNEVH</sequence>
<proteinExistence type="predicted"/>
<dbReference type="EMBL" id="CP048286">
    <property type="protein sequence ID" value="QHW33688.1"/>
    <property type="molecule type" value="Genomic_DNA"/>
</dbReference>
<keyword evidence="3" id="KW-1185">Reference proteome</keyword>
<keyword evidence="1" id="KW-0732">Signal</keyword>
<evidence type="ECO:0000313" key="3">
    <source>
        <dbReference type="Proteomes" id="UP000479114"/>
    </source>
</evidence>
<feature type="signal peptide" evidence="1">
    <location>
        <begin position="1"/>
        <end position="20"/>
    </location>
</feature>
<evidence type="ECO:0000313" key="2">
    <source>
        <dbReference type="EMBL" id="QHW33688.1"/>
    </source>
</evidence>
<gene>
    <name evidence="2" type="ORF">GZH47_24745</name>
</gene>
<dbReference type="RefSeq" id="WP_162643686.1">
    <property type="nucleotide sequence ID" value="NZ_CP048286.1"/>
</dbReference>
<organism evidence="2 3">
    <name type="scientific">Paenibacillus rhizovicinus</name>
    <dbReference type="NCBI Taxonomy" id="2704463"/>
    <lineage>
        <taxon>Bacteria</taxon>
        <taxon>Bacillati</taxon>
        <taxon>Bacillota</taxon>
        <taxon>Bacilli</taxon>
        <taxon>Bacillales</taxon>
        <taxon>Paenibacillaceae</taxon>
        <taxon>Paenibacillus</taxon>
    </lineage>
</organism>
<name>A0A6C0P576_9BACL</name>
<dbReference type="AlphaFoldDB" id="A0A6C0P576"/>
<dbReference type="Proteomes" id="UP000479114">
    <property type="component" value="Chromosome"/>
</dbReference>
<dbReference type="PROSITE" id="PS51257">
    <property type="entry name" value="PROKAR_LIPOPROTEIN"/>
    <property type="match status" value="1"/>
</dbReference>
<accession>A0A6C0P576</accession>
<evidence type="ECO:0000256" key="1">
    <source>
        <dbReference type="SAM" id="SignalP"/>
    </source>
</evidence>